<proteinExistence type="predicted"/>
<protein>
    <submittedName>
        <fullName evidence="1">Uncharacterized protein</fullName>
    </submittedName>
</protein>
<dbReference type="Proteomes" id="UP001159363">
    <property type="component" value="Chromosome 6"/>
</dbReference>
<accession>A0ABQ9H6A1</accession>
<reference evidence="1 2" key="1">
    <citation type="submission" date="2023-02" db="EMBL/GenBank/DDBJ databases">
        <title>LHISI_Scaffold_Assembly.</title>
        <authorList>
            <person name="Stuart O.P."/>
            <person name="Cleave R."/>
            <person name="Magrath M.J.L."/>
            <person name="Mikheyev A.S."/>
        </authorList>
    </citation>
    <scope>NUCLEOTIDE SEQUENCE [LARGE SCALE GENOMIC DNA]</scope>
    <source>
        <strain evidence="1">Daus_M_001</strain>
        <tissue evidence="1">Leg muscle</tissue>
    </source>
</reference>
<sequence length="381" mass="42759">MEQRIDWLSGEREIPSGALVAQWIERFQVGPQWISGWNYIKWGLSGSVEREIPSGALVAQWIERFQVGLQWHNIHITPRGRGGLVARLLASHLGEQCPIPGGGAPGFSQVGIVQDDAASRRVLSGISCFPHPCIPVWWVMKVEDGVSWDLMKDGKKQKQGGKVSRERKVDCSRHARGRMLLSCEIPVHLKHRLQPHASGTVRKTSTLTDQLLFFSLLPNAYDLVYRWAGLSFPYGGILRRLECREYESLVEENKKKLVAINKNNSPLRTTMISFKKAHECGEVTPELPAGHQRHLQPEVPVLKTAIAALSSPSSYTHLEILTRVAGRHAHHKRRQPPRLSARIGVGLRSTFRQYDTFSSNLALNHRGTLGNLDTETPRQLG</sequence>
<name>A0ABQ9H6A1_9NEOP</name>
<evidence type="ECO:0000313" key="1">
    <source>
        <dbReference type="EMBL" id="KAJ8879793.1"/>
    </source>
</evidence>
<comment type="caution">
    <text evidence="1">The sequence shown here is derived from an EMBL/GenBank/DDBJ whole genome shotgun (WGS) entry which is preliminary data.</text>
</comment>
<organism evidence="1 2">
    <name type="scientific">Dryococelus australis</name>
    <dbReference type="NCBI Taxonomy" id="614101"/>
    <lineage>
        <taxon>Eukaryota</taxon>
        <taxon>Metazoa</taxon>
        <taxon>Ecdysozoa</taxon>
        <taxon>Arthropoda</taxon>
        <taxon>Hexapoda</taxon>
        <taxon>Insecta</taxon>
        <taxon>Pterygota</taxon>
        <taxon>Neoptera</taxon>
        <taxon>Polyneoptera</taxon>
        <taxon>Phasmatodea</taxon>
        <taxon>Verophasmatodea</taxon>
        <taxon>Anareolatae</taxon>
        <taxon>Phasmatidae</taxon>
        <taxon>Eurycanthinae</taxon>
        <taxon>Dryococelus</taxon>
    </lineage>
</organism>
<dbReference type="EMBL" id="JARBHB010000007">
    <property type="protein sequence ID" value="KAJ8879793.1"/>
    <property type="molecule type" value="Genomic_DNA"/>
</dbReference>
<evidence type="ECO:0000313" key="2">
    <source>
        <dbReference type="Proteomes" id="UP001159363"/>
    </source>
</evidence>
<gene>
    <name evidence="1" type="ORF">PR048_020401</name>
</gene>
<keyword evidence="2" id="KW-1185">Reference proteome</keyword>